<organism evidence="4 5">
    <name type="scientific">Acetivibrio straminisolvens JCM 21531</name>
    <dbReference type="NCBI Taxonomy" id="1294263"/>
    <lineage>
        <taxon>Bacteria</taxon>
        <taxon>Bacillati</taxon>
        <taxon>Bacillota</taxon>
        <taxon>Clostridia</taxon>
        <taxon>Eubacteriales</taxon>
        <taxon>Oscillospiraceae</taxon>
        <taxon>Acetivibrio</taxon>
    </lineage>
</organism>
<dbReference type="InterPro" id="IPR002035">
    <property type="entry name" value="VWF_A"/>
</dbReference>
<comment type="caution">
    <text evidence="4">The sequence shown here is derived from an EMBL/GenBank/DDBJ whole genome shotgun (WGS) entry which is preliminary data.</text>
</comment>
<keyword evidence="1" id="KW-0677">Repeat</keyword>
<feature type="domain" description="SLH" evidence="3">
    <location>
        <begin position="1314"/>
        <end position="1377"/>
    </location>
</feature>
<accession>W4V8F8</accession>
<dbReference type="EMBL" id="BAVR01000037">
    <property type="protein sequence ID" value="GAE89436.1"/>
    <property type="molecule type" value="Genomic_DNA"/>
</dbReference>
<reference evidence="4" key="1">
    <citation type="journal article" date="2014" name="Genome Announc.">
        <title>Draft Genome Sequence of Clostridium straminisolvens Strain JCM 21531T, Isolated from a Cellulose-Degrading Bacterial Community.</title>
        <authorList>
            <person name="Yuki M."/>
            <person name="Oshima K."/>
            <person name="Suda W."/>
            <person name="Sakamoto M."/>
            <person name="Kitamura K."/>
            <person name="Iida T."/>
            <person name="Hattori M."/>
            <person name="Ohkuma M."/>
        </authorList>
    </citation>
    <scope>NUCLEOTIDE SEQUENCE [LARGE SCALE GENOMIC DNA]</scope>
    <source>
        <strain evidence="4">JCM 21531</strain>
    </source>
</reference>
<name>W4V8F8_9FIRM</name>
<dbReference type="SUPFAM" id="SSF53300">
    <property type="entry name" value="vWA-like"/>
    <property type="match status" value="1"/>
</dbReference>
<proteinExistence type="predicted"/>
<dbReference type="Proteomes" id="UP000019109">
    <property type="component" value="Unassembled WGS sequence"/>
</dbReference>
<dbReference type="Pfam" id="PF13519">
    <property type="entry name" value="VWA_2"/>
    <property type="match status" value="1"/>
</dbReference>
<dbReference type="SUPFAM" id="SSF53474">
    <property type="entry name" value="alpha/beta-Hydrolases"/>
    <property type="match status" value="1"/>
</dbReference>
<dbReference type="PROSITE" id="PS51272">
    <property type="entry name" value="SLH"/>
    <property type="match status" value="2"/>
</dbReference>
<dbReference type="InterPro" id="IPR036465">
    <property type="entry name" value="vWFA_dom_sf"/>
</dbReference>
<gene>
    <name evidence="4" type="ORF">JCM21531_2962</name>
</gene>
<dbReference type="CDD" id="cd00741">
    <property type="entry name" value="Lipase"/>
    <property type="match status" value="1"/>
</dbReference>
<evidence type="ECO:0000256" key="1">
    <source>
        <dbReference type="ARBA" id="ARBA00022737"/>
    </source>
</evidence>
<evidence type="ECO:0000259" key="2">
    <source>
        <dbReference type="PROSITE" id="PS50234"/>
    </source>
</evidence>
<dbReference type="OrthoDB" id="1758365at2"/>
<dbReference type="PROSITE" id="PS50234">
    <property type="entry name" value="VWFA"/>
    <property type="match status" value="1"/>
</dbReference>
<dbReference type="InterPro" id="IPR029058">
    <property type="entry name" value="AB_hydrolase_fold"/>
</dbReference>
<dbReference type="CDD" id="cd00198">
    <property type="entry name" value="vWFA"/>
    <property type="match status" value="1"/>
</dbReference>
<evidence type="ECO:0000313" key="4">
    <source>
        <dbReference type="EMBL" id="GAE89436.1"/>
    </source>
</evidence>
<dbReference type="Pfam" id="PF00395">
    <property type="entry name" value="SLH"/>
    <property type="match status" value="2"/>
</dbReference>
<protein>
    <recommendedName>
        <fullName evidence="6">VWFA domain-containing protein</fullName>
    </recommendedName>
</protein>
<evidence type="ECO:0008006" key="6">
    <source>
        <dbReference type="Google" id="ProtNLM"/>
    </source>
</evidence>
<dbReference type="InterPro" id="IPR044060">
    <property type="entry name" value="Bacterial_rp_domain"/>
</dbReference>
<dbReference type="STRING" id="1294263.JCM21531_2962"/>
<dbReference type="Gene3D" id="3.40.50.1820">
    <property type="entry name" value="alpha/beta hydrolase"/>
    <property type="match status" value="1"/>
</dbReference>
<dbReference type="RefSeq" id="WP_038289708.1">
    <property type="nucleotide sequence ID" value="NZ_BAVR01000037.1"/>
</dbReference>
<evidence type="ECO:0000313" key="5">
    <source>
        <dbReference type="Proteomes" id="UP000019109"/>
    </source>
</evidence>
<dbReference type="Pfam" id="PF18998">
    <property type="entry name" value="Flg_new_2"/>
    <property type="match status" value="3"/>
</dbReference>
<keyword evidence="5" id="KW-1185">Reference proteome</keyword>
<sequence>MKSIFMRGLSLLLVALITLGVLAFPGNVYAEQSSEIVRYSVLVLDLSPSMSDVSLNQMKKAAQKFISQVLDANGQNYVAVIPYSQSAEIYCDFTDDPEKLKNAINNVTNIYRNGTNTYDGMLKAQGILSSGKIPSNAIKNLILMTDGMPNQQYSTSDGPYTIEDCDLYEANDYSYKYANAVYNLAQEIKKDINIYTLGFFQDFTYFYPKELLGFARRFLQDIQNKGYYDIDNAEEFEFVFEEIADDIIKKRTGLFRFSSKNSINEDYVATYFYDDDYFSQGASIYNPSLATMSLCLELSAWASNVGGTKDYTDKARNARELFGEIGFKDFETNKYFTVKPSEDSIGVVAAHKDIKVNGKNYTVIALAARGGGYEAEWAGNFTAGTTGQHKGFKTASDEAYRFLSDYITRHKGEFKENIKLWLVGYSRAGATVNLLAGRLTDEGEIAGIRFDKENLYAYCFEPAMGALMSQVQPVSKYTNIHNIVNQNDLVTKVAPSAWGFTRYGVDERVIPTKLTSSNSELFAKMLEKFKELDTEWVRESIVGDKHIVDTFQGKKINPDISVDFGHWEKRTGIFGIEYWVWVPNFEVDVRLIENDNITMAQFLDELILSLATGIKNRENYAEKLQGAVRLAAAEFMGGHYESYKWDKAIKKFEEKLDAHIYDIAVEYLWGGIDGVADLITEYFVESLSEAGIDLNAYGQIPTAIKEAIAVIARTIVASVKLNGGDDLITLFSEGNASKLFAAHYPELCLAWLQIQDVNYTPEGRRLFIIDCYRKIYINCPVDVNVYNSKGELVAQFIDDEPQEIDGSTIVARFNSNKEKIVYLPADDTFSIEIIATDDGELNYSVCEFSQDTGTYAKIVNYYDVPIAKGDILNAVVPKFSDEDAANTGEGSGVNYSLANSTGELTPSMEVSGQSARDSVYIVNVTSDNSEGGTVIGGGVYSAGSFAQVSAIEYEKCDFAGWYKNGVLVSTDKSYRFRVEEDTYLTAKFEGSRPSPNTASTYELKIEAGTGGRITKGANGYYGNGSITPLEAIPDDGYRFKNWVSSKGGVFGDKNSETTTFTMPGNETVVMAVFEPVSSSTPSPSSSSSSSAPLKYSITATSGAGGTVTGGGKYNSGSTITLTAVPDTNYIFDGWYENNIKIDNAGEKYSFVVAENRTIEARFVHVPPSDDGILLNDNKVNLTLNEDGSVTITPDVLEGLTAPVLLYLPYENGSINHVGVLKKDEGDVIIPFSIYKDGKMIILVSEPGTYGVIENKKTFTDIEGHWASETIDFITSRTLFYGVGDNIFDTETGMTRAMFVTVLSKLDGADLSGYNTSAFSDINVNSWYCKAVAWAVDIGIVSGYSKELFGPNDLITAEQIAIVLDKYMKYKGIILKKDSDNVFVHDEEVSPWAKDTVMDMCQYGLIFYPGSGKYTYTDLHANSIAENSIVSPKKAVNRAGVAQILRDFIEAYLK</sequence>
<dbReference type="InterPro" id="IPR001119">
    <property type="entry name" value="SLH_dom"/>
</dbReference>
<dbReference type="Gene3D" id="3.40.50.410">
    <property type="entry name" value="von Willebrand factor, type A domain"/>
    <property type="match status" value="1"/>
</dbReference>
<feature type="domain" description="VWFA" evidence="2">
    <location>
        <begin position="39"/>
        <end position="247"/>
    </location>
</feature>
<dbReference type="SMART" id="SM00327">
    <property type="entry name" value="VWA"/>
    <property type="match status" value="1"/>
</dbReference>
<evidence type="ECO:0000259" key="3">
    <source>
        <dbReference type="PROSITE" id="PS51272"/>
    </source>
</evidence>
<feature type="domain" description="SLH" evidence="3">
    <location>
        <begin position="1253"/>
        <end position="1311"/>
    </location>
</feature>